<dbReference type="InterPro" id="IPR011033">
    <property type="entry name" value="PRC_barrel-like_sf"/>
</dbReference>
<dbReference type="Proteomes" id="UP001257060">
    <property type="component" value="Unassembled WGS sequence"/>
</dbReference>
<accession>A0ABU2GBD3</accession>
<organism evidence="1 2">
    <name type="scientific">Halogeometricum salsisoli</name>
    <dbReference type="NCBI Taxonomy" id="2950536"/>
    <lineage>
        <taxon>Archaea</taxon>
        <taxon>Methanobacteriati</taxon>
        <taxon>Methanobacteriota</taxon>
        <taxon>Stenosarchaea group</taxon>
        <taxon>Halobacteria</taxon>
        <taxon>Halobacteriales</taxon>
        <taxon>Haloferacaceae</taxon>
        <taxon>Halogeometricum</taxon>
    </lineage>
</organism>
<dbReference type="EMBL" id="JAMQOP010000001">
    <property type="protein sequence ID" value="MDS0298121.1"/>
    <property type="molecule type" value="Genomic_DNA"/>
</dbReference>
<name>A0ABU2GBD3_9EURY</name>
<keyword evidence="2" id="KW-1185">Reference proteome</keyword>
<comment type="caution">
    <text evidence="1">The sequence shown here is derived from an EMBL/GenBank/DDBJ whole genome shotgun (WGS) entry which is preliminary data.</text>
</comment>
<sequence length="76" mass="8005">MQHITDDIVGKRVVGPDGERIGKVTGVQDGKAMLKAETGVAAEMEDALSGADDETLSVTADQVVEVTDEEVHVSRP</sequence>
<evidence type="ECO:0000313" key="1">
    <source>
        <dbReference type="EMBL" id="MDS0298121.1"/>
    </source>
</evidence>
<protein>
    <recommendedName>
        <fullName evidence="3">PRC-barrel domain-containing protein</fullName>
    </recommendedName>
</protein>
<proteinExistence type="predicted"/>
<evidence type="ECO:0008006" key="3">
    <source>
        <dbReference type="Google" id="ProtNLM"/>
    </source>
</evidence>
<reference evidence="1 2" key="1">
    <citation type="submission" date="2022-06" db="EMBL/GenBank/DDBJ databases">
        <title>Halogeometricum sp. a new haloarchaeum isolate from saline soil.</title>
        <authorList>
            <person name="Strakova D."/>
            <person name="Galisteo C."/>
            <person name="Sanchez-Porro C."/>
            <person name="Ventosa A."/>
        </authorList>
    </citation>
    <scope>NUCLEOTIDE SEQUENCE [LARGE SCALE GENOMIC DNA]</scope>
    <source>
        <strain evidence="1 2">S1BR25-6</strain>
    </source>
</reference>
<dbReference type="RefSeq" id="WP_310922939.1">
    <property type="nucleotide sequence ID" value="NZ_JAMQOP010000001.1"/>
</dbReference>
<evidence type="ECO:0000313" key="2">
    <source>
        <dbReference type="Proteomes" id="UP001257060"/>
    </source>
</evidence>
<gene>
    <name evidence="1" type="ORF">NDI76_05145</name>
</gene>
<dbReference type="SUPFAM" id="SSF50346">
    <property type="entry name" value="PRC-barrel domain"/>
    <property type="match status" value="1"/>
</dbReference>